<comment type="caution">
    <text evidence="2">The sequence shown here is derived from an EMBL/GenBank/DDBJ whole genome shotgun (WGS) entry which is preliminary data.</text>
</comment>
<sequence>MQIISTGNSVSSSKKDIQLVKPPRRPSSREEKINSLLPMRVPPDISRGELGGENLFMGTQTIVDSTLREKARAYSTLGRR</sequence>
<feature type="region of interest" description="Disordered" evidence="1">
    <location>
        <begin position="1"/>
        <end position="31"/>
    </location>
</feature>
<dbReference type="Proteomes" id="UP000827092">
    <property type="component" value="Unassembled WGS sequence"/>
</dbReference>
<accession>A0AAV6UR57</accession>
<protein>
    <submittedName>
        <fullName evidence="2">Uncharacterized protein</fullName>
    </submittedName>
</protein>
<keyword evidence="3" id="KW-1185">Reference proteome</keyword>
<feature type="compositionally biased region" description="Polar residues" evidence="1">
    <location>
        <begin position="1"/>
        <end position="12"/>
    </location>
</feature>
<proteinExistence type="predicted"/>
<evidence type="ECO:0000313" key="3">
    <source>
        <dbReference type="Proteomes" id="UP000827092"/>
    </source>
</evidence>
<dbReference type="AlphaFoldDB" id="A0AAV6UR57"/>
<evidence type="ECO:0000256" key="1">
    <source>
        <dbReference type="SAM" id="MobiDB-lite"/>
    </source>
</evidence>
<dbReference type="EMBL" id="JAFNEN010000312">
    <property type="protein sequence ID" value="KAG8186113.1"/>
    <property type="molecule type" value="Genomic_DNA"/>
</dbReference>
<name>A0AAV6UR57_9ARAC</name>
<gene>
    <name evidence="2" type="ORF">JTE90_003195</name>
</gene>
<organism evidence="2 3">
    <name type="scientific">Oedothorax gibbosus</name>
    <dbReference type="NCBI Taxonomy" id="931172"/>
    <lineage>
        <taxon>Eukaryota</taxon>
        <taxon>Metazoa</taxon>
        <taxon>Ecdysozoa</taxon>
        <taxon>Arthropoda</taxon>
        <taxon>Chelicerata</taxon>
        <taxon>Arachnida</taxon>
        <taxon>Araneae</taxon>
        <taxon>Araneomorphae</taxon>
        <taxon>Entelegynae</taxon>
        <taxon>Araneoidea</taxon>
        <taxon>Linyphiidae</taxon>
        <taxon>Erigoninae</taxon>
        <taxon>Oedothorax</taxon>
    </lineage>
</organism>
<evidence type="ECO:0000313" key="2">
    <source>
        <dbReference type="EMBL" id="KAG8186113.1"/>
    </source>
</evidence>
<reference evidence="2 3" key="1">
    <citation type="journal article" date="2022" name="Nat. Ecol. Evol.">
        <title>A masculinizing supergene underlies an exaggerated male reproductive morph in a spider.</title>
        <authorList>
            <person name="Hendrickx F."/>
            <person name="De Corte Z."/>
            <person name="Sonet G."/>
            <person name="Van Belleghem S.M."/>
            <person name="Kostlbacher S."/>
            <person name="Vangestel C."/>
        </authorList>
    </citation>
    <scope>NUCLEOTIDE SEQUENCE [LARGE SCALE GENOMIC DNA]</scope>
    <source>
        <strain evidence="2">W744_W776</strain>
    </source>
</reference>